<name>A0AAD7YTG3_MYTSE</name>
<evidence type="ECO:0000256" key="6">
    <source>
        <dbReference type="SAM" id="MobiDB-lite"/>
    </source>
</evidence>
<feature type="domain" description="Myb/SANT-like DNA-binding" evidence="7">
    <location>
        <begin position="9"/>
        <end position="80"/>
    </location>
</feature>
<feature type="compositionally biased region" description="Polar residues" evidence="6">
    <location>
        <begin position="81"/>
        <end position="106"/>
    </location>
</feature>
<evidence type="ECO:0000313" key="8">
    <source>
        <dbReference type="EMBL" id="KAJ8726539.1"/>
    </source>
</evidence>
<comment type="function">
    <text evidence="5">Involved in transvection phenomena (= synapsis-dependent gene expression), where the synaptic pairing of chromosomes carrying genes with which zeste interacts influences the expression of these genes. Zeste binds to DNA and stimulates transcription from a nearby promoter.</text>
</comment>
<dbReference type="AlphaFoldDB" id="A0AAD7YTG3"/>
<keyword evidence="4" id="KW-0804">Transcription</keyword>
<comment type="caution">
    <text evidence="8">The sequence shown here is derived from an EMBL/GenBank/DDBJ whole genome shotgun (WGS) entry which is preliminary data.</text>
</comment>
<organism evidence="8 9">
    <name type="scientific">Mythimna separata</name>
    <name type="common">Oriental armyworm</name>
    <name type="synonym">Pseudaletia separata</name>
    <dbReference type="NCBI Taxonomy" id="271217"/>
    <lineage>
        <taxon>Eukaryota</taxon>
        <taxon>Metazoa</taxon>
        <taxon>Ecdysozoa</taxon>
        <taxon>Arthropoda</taxon>
        <taxon>Hexapoda</taxon>
        <taxon>Insecta</taxon>
        <taxon>Pterygota</taxon>
        <taxon>Neoptera</taxon>
        <taxon>Endopterygota</taxon>
        <taxon>Lepidoptera</taxon>
        <taxon>Glossata</taxon>
        <taxon>Ditrysia</taxon>
        <taxon>Noctuoidea</taxon>
        <taxon>Noctuidae</taxon>
        <taxon>Noctuinae</taxon>
        <taxon>Hadenini</taxon>
        <taxon>Mythimna</taxon>
    </lineage>
</organism>
<comment type="subunit">
    <text evidence="1">Self-associates forming complexes of several hundred monomers.</text>
</comment>
<dbReference type="InterPro" id="IPR028002">
    <property type="entry name" value="Myb_DNA-bind_5"/>
</dbReference>
<proteinExistence type="predicted"/>
<evidence type="ECO:0000256" key="3">
    <source>
        <dbReference type="ARBA" id="ARBA00023015"/>
    </source>
</evidence>
<evidence type="ECO:0000313" key="9">
    <source>
        <dbReference type="Proteomes" id="UP001231518"/>
    </source>
</evidence>
<keyword evidence="3" id="KW-0805">Transcription regulation</keyword>
<sequence length="160" mass="18035">MDSSKRHATAAQVTALMDFMQEHSDVAKGLLNSGLERDDLEAQWQDLTTTLNSMGGAVKSVDKWKQTWRDLKSNTKKRALKQQQSLCDTSGGLSSEGSGDTSQNIDGENYVPPHKRFASFDEEIIKIERDKLEFEKEYKIQKIEVLSRIASALEELAKKQ</sequence>
<evidence type="ECO:0000259" key="7">
    <source>
        <dbReference type="Pfam" id="PF13873"/>
    </source>
</evidence>
<evidence type="ECO:0000256" key="4">
    <source>
        <dbReference type="ARBA" id="ARBA00023163"/>
    </source>
</evidence>
<evidence type="ECO:0000256" key="2">
    <source>
        <dbReference type="ARBA" id="ARBA00016807"/>
    </source>
</evidence>
<gene>
    <name evidence="8" type="ORF">PYW07_001237</name>
</gene>
<evidence type="ECO:0000256" key="1">
    <source>
        <dbReference type="ARBA" id="ARBA00011764"/>
    </source>
</evidence>
<reference evidence="8" key="1">
    <citation type="submission" date="2023-03" db="EMBL/GenBank/DDBJ databases">
        <title>Chromosome-level genomes of two armyworms, Mythimna separata and Mythimna loreyi, provide insights into the biosynthesis and reception of sex pheromones.</title>
        <authorList>
            <person name="Zhao H."/>
        </authorList>
    </citation>
    <scope>NUCLEOTIDE SEQUENCE</scope>
    <source>
        <strain evidence="8">BeijingLab</strain>
        <tissue evidence="8">Pupa</tissue>
    </source>
</reference>
<dbReference type="Pfam" id="PF13873">
    <property type="entry name" value="Myb_DNA-bind_5"/>
    <property type="match status" value="1"/>
</dbReference>
<dbReference type="Proteomes" id="UP001231518">
    <property type="component" value="Chromosome 10"/>
</dbReference>
<accession>A0AAD7YTG3</accession>
<keyword evidence="9" id="KW-1185">Reference proteome</keyword>
<protein>
    <recommendedName>
        <fullName evidence="2">Regulatory protein zeste</fullName>
    </recommendedName>
</protein>
<evidence type="ECO:0000256" key="5">
    <source>
        <dbReference type="ARBA" id="ARBA00025466"/>
    </source>
</evidence>
<dbReference type="EMBL" id="JARGEI010000009">
    <property type="protein sequence ID" value="KAJ8726539.1"/>
    <property type="molecule type" value="Genomic_DNA"/>
</dbReference>
<feature type="region of interest" description="Disordered" evidence="6">
    <location>
        <begin position="75"/>
        <end position="113"/>
    </location>
</feature>